<keyword evidence="3" id="KW-0597">Phosphoprotein</keyword>
<dbReference type="InterPro" id="IPR006671">
    <property type="entry name" value="Cyclin_N"/>
</dbReference>
<organism evidence="13 14">
    <name type="scientific">Hymenochirus boettgeri</name>
    <name type="common">Congo dwarf clawed frog</name>
    <dbReference type="NCBI Taxonomy" id="247094"/>
    <lineage>
        <taxon>Eukaryota</taxon>
        <taxon>Metazoa</taxon>
        <taxon>Chordata</taxon>
        <taxon>Craniata</taxon>
        <taxon>Vertebrata</taxon>
        <taxon>Euteleostomi</taxon>
        <taxon>Amphibia</taxon>
        <taxon>Batrachia</taxon>
        <taxon>Anura</taxon>
        <taxon>Pipoidea</taxon>
        <taxon>Pipidae</taxon>
        <taxon>Pipinae</taxon>
        <taxon>Hymenochirus</taxon>
    </lineage>
</organism>
<sequence length="398" mass="45544">MSRRSGRLQARHGNADIENDCQNTLASKKRKAEETNTTFESHQDTKRHNYEIQGCWSQITTGTATPCVLIETPQKEISVSPDVSKFSRYRFKNIFINRSPLPELSWGSSKDVWMKMLSKESRYVHSSNILKNHPTLNPDMRSILLDWLIEVAEVYSLHRETYYLAQDFFDRFMATQKCINKSMLQLIGVTSLFIAAKLEEIYPPKLHEFAYVTDGACSEDDILQMELIILKALNWELCPVTAISWLNLFLQVSSLKESPKLLLPQYSQEQFIQIAQILDLCILHITSLDFQYRILAAAALYHCTSIEVVNKATGLDMESISECVQWMAPFVNVTKRSPSPKLKWFKKVQSEDRHNIQTHTNYLDMLDDVKVPDSVVGESPVSIGGILTPPKSTEKTPF</sequence>
<dbReference type="InterPro" id="IPR004367">
    <property type="entry name" value="Cyclin_C-dom"/>
</dbReference>
<evidence type="ECO:0000313" key="14">
    <source>
        <dbReference type="Proteomes" id="UP000812440"/>
    </source>
</evidence>
<dbReference type="Pfam" id="PF02984">
    <property type="entry name" value="Cyclin_C"/>
    <property type="match status" value="1"/>
</dbReference>
<evidence type="ECO:0000256" key="2">
    <source>
        <dbReference type="ARBA" id="ARBA00007143"/>
    </source>
</evidence>
<dbReference type="CDD" id="cd20582">
    <property type="entry name" value="CYCLIN_CCNE2_rpt2"/>
    <property type="match status" value="1"/>
</dbReference>
<accession>A0A8T2JDR4</accession>
<evidence type="ECO:0000259" key="11">
    <source>
        <dbReference type="SMART" id="SM00385"/>
    </source>
</evidence>
<evidence type="ECO:0000256" key="4">
    <source>
        <dbReference type="ARBA" id="ARBA00022618"/>
    </source>
</evidence>
<name>A0A8T2JDR4_9PIPI</name>
<feature type="region of interest" description="Disordered" evidence="10">
    <location>
        <begin position="26"/>
        <end position="45"/>
    </location>
</feature>
<reference evidence="13" key="1">
    <citation type="thesis" date="2020" institute="ProQuest LLC" country="789 East Eisenhower Parkway, Ann Arbor, MI, USA">
        <title>Comparative Genomics and Chromosome Evolution.</title>
        <authorList>
            <person name="Mudd A.B."/>
        </authorList>
    </citation>
    <scope>NUCLEOTIDE SEQUENCE</scope>
    <source>
        <strain evidence="13">Female2</strain>
        <tissue evidence="13">Blood</tissue>
    </source>
</reference>
<evidence type="ECO:0000256" key="8">
    <source>
        <dbReference type="ARBA" id="ARBA00063231"/>
    </source>
</evidence>
<dbReference type="PANTHER" id="PTHR10177">
    <property type="entry name" value="CYCLINS"/>
    <property type="match status" value="1"/>
</dbReference>
<dbReference type="InterPro" id="IPR036915">
    <property type="entry name" value="Cyclin-like_sf"/>
</dbReference>
<evidence type="ECO:0000256" key="10">
    <source>
        <dbReference type="SAM" id="MobiDB-lite"/>
    </source>
</evidence>
<evidence type="ECO:0000259" key="12">
    <source>
        <dbReference type="SMART" id="SM01332"/>
    </source>
</evidence>
<keyword evidence="7" id="KW-0131">Cell cycle</keyword>
<evidence type="ECO:0000313" key="13">
    <source>
        <dbReference type="EMBL" id="KAG8441763.1"/>
    </source>
</evidence>
<evidence type="ECO:0000256" key="7">
    <source>
        <dbReference type="ARBA" id="ARBA00023306"/>
    </source>
</evidence>
<dbReference type="GO" id="GO:0044772">
    <property type="term" value="P:mitotic cell cycle phase transition"/>
    <property type="evidence" value="ECO:0007669"/>
    <property type="project" value="InterPro"/>
</dbReference>
<dbReference type="Proteomes" id="UP000812440">
    <property type="component" value="Chromosome 6"/>
</dbReference>
<dbReference type="SMART" id="SM00385">
    <property type="entry name" value="CYCLIN"/>
    <property type="match status" value="1"/>
</dbReference>
<evidence type="ECO:0000256" key="6">
    <source>
        <dbReference type="ARBA" id="ARBA00023242"/>
    </source>
</evidence>
<dbReference type="AlphaFoldDB" id="A0A8T2JDR4"/>
<comment type="subunit">
    <text evidence="8">Interacts with CDK2 protein kinase to form a serine/threonine kinase holoenzyme complex. The cyclin subunit imparts substrate specificity to the complex.</text>
</comment>
<dbReference type="PROSITE" id="PS00292">
    <property type="entry name" value="CYCLINS"/>
    <property type="match status" value="1"/>
</dbReference>
<keyword evidence="6" id="KW-0539">Nucleus</keyword>
<dbReference type="SMART" id="SM01332">
    <property type="entry name" value="Cyclin_C"/>
    <property type="match status" value="1"/>
</dbReference>
<dbReference type="GO" id="GO:0005634">
    <property type="term" value="C:nucleus"/>
    <property type="evidence" value="ECO:0007669"/>
    <property type="project" value="UniProtKB-SubCell"/>
</dbReference>
<dbReference type="SUPFAM" id="SSF47954">
    <property type="entry name" value="Cyclin-like"/>
    <property type="match status" value="2"/>
</dbReference>
<dbReference type="EMBL" id="JAACNH010000005">
    <property type="protein sequence ID" value="KAG8441763.1"/>
    <property type="molecule type" value="Genomic_DNA"/>
</dbReference>
<evidence type="ECO:0000256" key="3">
    <source>
        <dbReference type="ARBA" id="ARBA00022553"/>
    </source>
</evidence>
<evidence type="ECO:0000256" key="9">
    <source>
        <dbReference type="RuleBase" id="RU000383"/>
    </source>
</evidence>
<protein>
    <recommendedName>
        <fullName evidence="15">Cyclin E2</fullName>
    </recommendedName>
</protein>
<dbReference type="InterPro" id="IPR039361">
    <property type="entry name" value="Cyclin"/>
</dbReference>
<keyword evidence="5 9" id="KW-0195">Cyclin</keyword>
<comment type="similarity">
    <text evidence="2">Belongs to the cyclin family. Cyclin E subfamily.</text>
</comment>
<feature type="domain" description="Cyclin C-terminal" evidence="12">
    <location>
        <begin position="240"/>
        <end position="362"/>
    </location>
</feature>
<keyword evidence="14" id="KW-1185">Reference proteome</keyword>
<gene>
    <name evidence="13" type="ORF">GDO86_010804</name>
</gene>
<dbReference type="OrthoDB" id="5590282at2759"/>
<proteinExistence type="inferred from homology"/>
<evidence type="ECO:0000256" key="5">
    <source>
        <dbReference type="ARBA" id="ARBA00023127"/>
    </source>
</evidence>
<dbReference type="InterPro" id="IPR013763">
    <property type="entry name" value="Cyclin-like_dom"/>
</dbReference>
<comment type="subcellular location">
    <subcellularLocation>
        <location evidence="1">Nucleus</location>
    </subcellularLocation>
</comment>
<feature type="domain" description="Cyclin-like" evidence="11">
    <location>
        <begin position="146"/>
        <end position="231"/>
    </location>
</feature>
<keyword evidence="4" id="KW-0132">Cell division</keyword>
<dbReference type="GO" id="GO:0016538">
    <property type="term" value="F:cyclin-dependent protein serine/threonine kinase regulator activity"/>
    <property type="evidence" value="ECO:0007669"/>
    <property type="project" value="InterPro"/>
</dbReference>
<dbReference type="FunFam" id="1.10.472.10:FF:000024">
    <property type="entry name" value="G1/S-specific cyclin-E1"/>
    <property type="match status" value="1"/>
</dbReference>
<dbReference type="Gene3D" id="1.10.472.10">
    <property type="entry name" value="Cyclin-like"/>
    <property type="match status" value="2"/>
</dbReference>
<evidence type="ECO:0008006" key="15">
    <source>
        <dbReference type="Google" id="ProtNLM"/>
    </source>
</evidence>
<dbReference type="Pfam" id="PF00134">
    <property type="entry name" value="Cyclin_N"/>
    <property type="match status" value="1"/>
</dbReference>
<dbReference type="InterPro" id="IPR048258">
    <property type="entry name" value="Cyclins_cyclin-box"/>
</dbReference>
<comment type="caution">
    <text evidence="13">The sequence shown here is derived from an EMBL/GenBank/DDBJ whole genome shotgun (WGS) entry which is preliminary data.</text>
</comment>
<dbReference type="GO" id="GO:0051301">
    <property type="term" value="P:cell division"/>
    <property type="evidence" value="ECO:0007669"/>
    <property type="project" value="UniProtKB-KW"/>
</dbReference>
<evidence type="ECO:0000256" key="1">
    <source>
        <dbReference type="ARBA" id="ARBA00004123"/>
    </source>
</evidence>